<dbReference type="Proteomes" id="UP000238479">
    <property type="component" value="Chromosome 6"/>
</dbReference>
<dbReference type="InterPro" id="IPR037944">
    <property type="entry name" value="PRX5-like"/>
</dbReference>
<evidence type="ECO:0000256" key="4">
    <source>
        <dbReference type="ARBA" id="ARBA00022559"/>
    </source>
</evidence>
<keyword evidence="6 11" id="KW-0560">Oxidoreductase</keyword>
<comment type="caution">
    <text evidence="11">The sequence shown here is derived from an EMBL/GenBank/DDBJ whole genome shotgun (WGS) entry which is preliminary data.</text>
</comment>
<proteinExistence type="inferred from homology"/>
<dbReference type="GO" id="GO:0008379">
    <property type="term" value="F:thioredoxin peroxidase activity"/>
    <property type="evidence" value="ECO:0007669"/>
    <property type="project" value="InterPro"/>
</dbReference>
<feature type="domain" description="Redoxin" evidence="10">
    <location>
        <begin position="12"/>
        <end position="133"/>
    </location>
</feature>
<evidence type="ECO:0000313" key="12">
    <source>
        <dbReference type="Proteomes" id="UP000238479"/>
    </source>
</evidence>
<dbReference type="PANTHER" id="PTHR10430:SF35">
    <property type="entry name" value="GLUTAREDOXIN-DEPENDENT PEROXIREDOXIN"/>
    <property type="match status" value="1"/>
</dbReference>
<comment type="catalytic activity">
    <reaction evidence="1">
        <text>[glutaredoxin]-dithiol + a hydroperoxide = [glutaredoxin]-disulfide + an alcohol + H2O</text>
        <dbReference type="Rhea" id="RHEA:62624"/>
        <dbReference type="Rhea" id="RHEA-COMP:10729"/>
        <dbReference type="Rhea" id="RHEA-COMP:10730"/>
        <dbReference type="ChEBI" id="CHEBI:15377"/>
        <dbReference type="ChEBI" id="CHEBI:29950"/>
        <dbReference type="ChEBI" id="CHEBI:30879"/>
        <dbReference type="ChEBI" id="CHEBI:35924"/>
        <dbReference type="ChEBI" id="CHEBI:50058"/>
        <dbReference type="EC" id="1.11.1.25"/>
    </reaction>
</comment>
<dbReference type="Pfam" id="PF08534">
    <property type="entry name" value="Redoxin"/>
    <property type="match status" value="1"/>
</dbReference>
<dbReference type="STRING" id="74649.A0A2P6PYP7"/>
<dbReference type="GO" id="GO:0042744">
    <property type="term" value="P:hydrogen peroxide catabolic process"/>
    <property type="evidence" value="ECO:0007669"/>
    <property type="project" value="TreeGrafter"/>
</dbReference>
<dbReference type="Gene3D" id="3.40.30.10">
    <property type="entry name" value="Glutaredoxin"/>
    <property type="match status" value="1"/>
</dbReference>
<dbReference type="EMBL" id="PDCK01000044">
    <property type="protein sequence ID" value="PRQ27050.1"/>
    <property type="molecule type" value="Genomic_DNA"/>
</dbReference>
<dbReference type="GO" id="GO:0034599">
    <property type="term" value="P:cellular response to oxidative stress"/>
    <property type="evidence" value="ECO:0007669"/>
    <property type="project" value="InterPro"/>
</dbReference>
<evidence type="ECO:0000256" key="8">
    <source>
        <dbReference type="PIRSR" id="PIRSR637944-1"/>
    </source>
</evidence>
<keyword evidence="5" id="KW-0049">Antioxidant</keyword>
<dbReference type="GO" id="GO:0005737">
    <property type="term" value="C:cytoplasm"/>
    <property type="evidence" value="ECO:0007669"/>
    <property type="project" value="TreeGrafter"/>
</dbReference>
<protein>
    <recommendedName>
        <fullName evidence="3">glutaredoxin-dependent peroxiredoxin</fullName>
        <ecNumber evidence="3">1.11.1.25</ecNumber>
    </recommendedName>
    <alternativeName>
        <fullName evidence="7">Glutaredoxin-dependent peroxiredoxin</fullName>
    </alternativeName>
</protein>
<name>A0A2P6PYP7_ROSCH</name>
<evidence type="ECO:0000256" key="2">
    <source>
        <dbReference type="ARBA" id="ARBA00010505"/>
    </source>
</evidence>
<sequence length="143" mass="15474">MHPSRTSTETTSLNPSLSPASARERESFLVGVTAPFSPGCTRFVKRLKSAREKTAEVIACFAVSDVFVMRAWGEILAVGERVMMLCDGLGELTRALGVSLNGAVKACLGLGVRSRRFCLASFNGVITNVDFDEESDFFPVIVH</sequence>
<comment type="similarity">
    <text evidence="2">Belongs to the peroxiredoxin family. Prx5 subfamily.</text>
</comment>
<evidence type="ECO:0000256" key="3">
    <source>
        <dbReference type="ARBA" id="ARBA00013016"/>
    </source>
</evidence>
<dbReference type="InterPro" id="IPR013740">
    <property type="entry name" value="Redoxin"/>
</dbReference>
<dbReference type="Gramene" id="PRQ27050">
    <property type="protein sequence ID" value="PRQ27050"/>
    <property type="gene ID" value="RchiOBHm_Chr6g0301191"/>
</dbReference>
<dbReference type="SUPFAM" id="SSF52833">
    <property type="entry name" value="Thioredoxin-like"/>
    <property type="match status" value="1"/>
</dbReference>
<evidence type="ECO:0000259" key="10">
    <source>
        <dbReference type="Pfam" id="PF08534"/>
    </source>
</evidence>
<keyword evidence="4 11" id="KW-0575">Peroxidase</keyword>
<reference evidence="11 12" key="1">
    <citation type="journal article" date="2018" name="Nat. Genet.">
        <title>The Rosa genome provides new insights in the design of modern roses.</title>
        <authorList>
            <person name="Bendahmane M."/>
        </authorList>
    </citation>
    <scope>NUCLEOTIDE SEQUENCE [LARGE SCALE GENOMIC DNA]</scope>
    <source>
        <strain evidence="12">cv. Old Blush</strain>
    </source>
</reference>
<evidence type="ECO:0000256" key="7">
    <source>
        <dbReference type="ARBA" id="ARBA00031688"/>
    </source>
</evidence>
<feature type="region of interest" description="Disordered" evidence="9">
    <location>
        <begin position="1"/>
        <end position="20"/>
    </location>
</feature>
<evidence type="ECO:0000313" key="11">
    <source>
        <dbReference type="EMBL" id="PRQ27050.1"/>
    </source>
</evidence>
<feature type="compositionally biased region" description="Polar residues" evidence="9">
    <location>
        <begin position="1"/>
        <end position="19"/>
    </location>
</feature>
<organism evidence="11 12">
    <name type="scientific">Rosa chinensis</name>
    <name type="common">China rose</name>
    <dbReference type="NCBI Taxonomy" id="74649"/>
    <lineage>
        <taxon>Eukaryota</taxon>
        <taxon>Viridiplantae</taxon>
        <taxon>Streptophyta</taxon>
        <taxon>Embryophyta</taxon>
        <taxon>Tracheophyta</taxon>
        <taxon>Spermatophyta</taxon>
        <taxon>Magnoliopsida</taxon>
        <taxon>eudicotyledons</taxon>
        <taxon>Gunneridae</taxon>
        <taxon>Pentapetalae</taxon>
        <taxon>rosids</taxon>
        <taxon>fabids</taxon>
        <taxon>Rosales</taxon>
        <taxon>Rosaceae</taxon>
        <taxon>Rosoideae</taxon>
        <taxon>Rosoideae incertae sedis</taxon>
        <taxon>Rosa</taxon>
    </lineage>
</organism>
<dbReference type="InterPro" id="IPR036249">
    <property type="entry name" value="Thioredoxin-like_sf"/>
</dbReference>
<evidence type="ECO:0000256" key="6">
    <source>
        <dbReference type="ARBA" id="ARBA00023002"/>
    </source>
</evidence>
<accession>A0A2P6PYP7</accession>
<evidence type="ECO:0000256" key="9">
    <source>
        <dbReference type="SAM" id="MobiDB-lite"/>
    </source>
</evidence>
<evidence type="ECO:0000256" key="5">
    <source>
        <dbReference type="ARBA" id="ARBA00022862"/>
    </source>
</evidence>
<keyword evidence="12" id="KW-1185">Reference proteome</keyword>
<evidence type="ECO:0000256" key="1">
    <source>
        <dbReference type="ARBA" id="ARBA00001711"/>
    </source>
</evidence>
<feature type="active site" description="Cysteine sulfenic acid (-SOH) intermediate" evidence="8">
    <location>
        <position position="40"/>
    </location>
</feature>
<dbReference type="GO" id="GO:0045454">
    <property type="term" value="P:cell redox homeostasis"/>
    <property type="evidence" value="ECO:0007669"/>
    <property type="project" value="TreeGrafter"/>
</dbReference>
<gene>
    <name evidence="11" type="ORF">RchiOBHm_Chr6g0301191</name>
</gene>
<dbReference type="PANTHER" id="PTHR10430">
    <property type="entry name" value="PEROXIREDOXIN"/>
    <property type="match status" value="1"/>
</dbReference>
<dbReference type="OrthoDB" id="1730147at2759"/>
<dbReference type="EC" id="1.11.1.25" evidence="3"/>
<dbReference type="AlphaFoldDB" id="A0A2P6PYP7"/>